<protein>
    <submittedName>
        <fullName evidence="2">MFS transporter</fullName>
    </submittedName>
</protein>
<accession>A0ABT5TVX3</accession>
<keyword evidence="1" id="KW-1133">Transmembrane helix</keyword>
<comment type="caution">
    <text evidence="2">The sequence shown here is derived from an EMBL/GenBank/DDBJ whole genome shotgun (WGS) entry which is preliminary data.</text>
</comment>
<proteinExistence type="predicted"/>
<dbReference type="InterPro" id="IPR036259">
    <property type="entry name" value="MFS_trans_sf"/>
</dbReference>
<dbReference type="EMBL" id="JARACI010000481">
    <property type="protein sequence ID" value="MDD9205419.1"/>
    <property type="molecule type" value="Genomic_DNA"/>
</dbReference>
<evidence type="ECO:0000313" key="2">
    <source>
        <dbReference type="EMBL" id="MDD9205419.1"/>
    </source>
</evidence>
<dbReference type="Gene3D" id="1.20.1250.20">
    <property type="entry name" value="MFS general substrate transporter like domains"/>
    <property type="match status" value="1"/>
</dbReference>
<gene>
    <name evidence="2" type="ORF">PU560_02920</name>
</gene>
<evidence type="ECO:0000313" key="3">
    <source>
        <dbReference type="Proteomes" id="UP001165561"/>
    </source>
</evidence>
<organism evidence="2 3">
    <name type="scientific">Georgenia halotolerans</name>
    <dbReference type="NCBI Taxonomy" id="3028317"/>
    <lineage>
        <taxon>Bacteria</taxon>
        <taxon>Bacillati</taxon>
        <taxon>Actinomycetota</taxon>
        <taxon>Actinomycetes</taxon>
        <taxon>Micrococcales</taxon>
        <taxon>Bogoriellaceae</taxon>
        <taxon>Georgenia</taxon>
    </lineage>
</organism>
<feature type="transmembrane region" description="Helical" evidence="1">
    <location>
        <begin position="187"/>
        <end position="207"/>
    </location>
</feature>
<feature type="transmembrane region" description="Helical" evidence="1">
    <location>
        <begin position="129"/>
        <end position="148"/>
    </location>
</feature>
<dbReference type="Proteomes" id="UP001165561">
    <property type="component" value="Unassembled WGS sequence"/>
</dbReference>
<feature type="transmembrane region" description="Helical" evidence="1">
    <location>
        <begin position="219"/>
        <end position="238"/>
    </location>
</feature>
<name>A0ABT5TVX3_9MICO</name>
<feature type="transmembrane region" description="Helical" evidence="1">
    <location>
        <begin position="104"/>
        <end position="122"/>
    </location>
</feature>
<feature type="transmembrane region" description="Helical" evidence="1">
    <location>
        <begin position="6"/>
        <end position="26"/>
    </location>
</feature>
<reference evidence="2" key="1">
    <citation type="submission" date="2023-02" db="EMBL/GenBank/DDBJ databases">
        <title>Georgenia sp.10Sc9-8, isolated from a soil sample collected from the Taklamakan desert.</title>
        <authorList>
            <person name="Liu S."/>
        </authorList>
    </citation>
    <scope>NUCLEOTIDE SEQUENCE</scope>
    <source>
        <strain evidence="2">10Sc9-8</strain>
    </source>
</reference>
<evidence type="ECO:0000256" key="1">
    <source>
        <dbReference type="SAM" id="Phobius"/>
    </source>
</evidence>
<feature type="non-terminal residue" evidence="2">
    <location>
        <position position="1"/>
    </location>
</feature>
<feature type="transmembrane region" description="Helical" evidence="1">
    <location>
        <begin position="64"/>
        <end position="84"/>
    </location>
</feature>
<keyword evidence="3" id="KW-1185">Reference proteome</keyword>
<dbReference type="SUPFAM" id="SSF103473">
    <property type="entry name" value="MFS general substrate transporter"/>
    <property type="match status" value="1"/>
</dbReference>
<sequence length="261" mass="26432">HGLSTAWLLEGLAVWLIVIPIALLVFGRRPLHPGRQTTAGGAPAGHAPPAATGWSVRDALRTPMFWVIDAAVAASGMLTTGLNFHQIAALGEQGLTASQAALNFLPQAVTTMTVTIAIGALADKVAPKYGLVVAMLLLAGSLLTLSMVDSMWTALLYGGLLGAAGGSVRTVEAAAFTHYFGTANIGAIRGLATTISVASTAFGPLALSLGQDLTGSYGTTALGLLLIPLTVAVGAVLVRPPQRRGGPAAGTSADRLDHTPA</sequence>
<keyword evidence="1" id="KW-0472">Membrane</keyword>
<keyword evidence="1" id="KW-0812">Transmembrane</keyword>
<feature type="transmembrane region" description="Helical" evidence="1">
    <location>
        <begin position="154"/>
        <end position="175"/>
    </location>
</feature>